<keyword evidence="3" id="KW-0012">Acyltransferase</keyword>
<feature type="domain" description="2-oxoacid dehydrogenase acyltransferase catalytic" evidence="4">
    <location>
        <begin position="11"/>
        <end position="239"/>
    </location>
</feature>
<dbReference type="SUPFAM" id="SSF52777">
    <property type="entry name" value="CoA-dependent acyltransferases"/>
    <property type="match status" value="1"/>
</dbReference>
<dbReference type="InterPro" id="IPR001078">
    <property type="entry name" value="2-oxoacid_DH_actylTfrase"/>
</dbReference>
<dbReference type="InterPro" id="IPR023213">
    <property type="entry name" value="CAT-like_dom_sf"/>
</dbReference>
<dbReference type="GO" id="GO:0005737">
    <property type="term" value="C:cytoplasm"/>
    <property type="evidence" value="ECO:0007669"/>
    <property type="project" value="TreeGrafter"/>
</dbReference>
<reference evidence="5 6" key="1">
    <citation type="journal article" date="2016" name="Nat. Commun.">
        <title>Thousands of microbial genomes shed light on interconnected biogeochemical processes in an aquifer system.</title>
        <authorList>
            <person name="Anantharaman K."/>
            <person name="Brown C.T."/>
            <person name="Hug L.A."/>
            <person name="Sharon I."/>
            <person name="Castelle C.J."/>
            <person name="Probst A.J."/>
            <person name="Thomas B.C."/>
            <person name="Singh A."/>
            <person name="Wilkins M.J."/>
            <person name="Karaoz U."/>
            <person name="Brodie E.L."/>
            <person name="Williams K.H."/>
            <person name="Hubbard S.S."/>
            <person name="Banfield J.F."/>
        </authorList>
    </citation>
    <scope>NUCLEOTIDE SEQUENCE [LARGE SCALE GENOMIC DNA]</scope>
</reference>
<protein>
    <recommendedName>
        <fullName evidence="4">2-oxoacid dehydrogenase acyltransferase catalytic domain-containing protein</fullName>
    </recommendedName>
</protein>
<keyword evidence="2" id="KW-0808">Transferase</keyword>
<sequence>MEEKMTKEREQKYERIELTPLRLAIANRMTESKTTIPHAATKIGIDVTALVRVRSVLKNQWINEKGFCPTPFAFTAFAAVKAIANHGLINSSFYGSHIAGFADCNLAVTMEVADKGLMVPVIHKAQTMSFWEFAKILHELTQKAKAGDVRGMRFQDATFTVNNTGAYGSEDGYAVIMPPQAAILTVRKIAKTPVVTEEGGEERIVVRSIMPISLSFDHRIMDGKEATGYLLNIRELIEKGGCFDALE</sequence>
<dbReference type="Proteomes" id="UP000178395">
    <property type="component" value="Unassembled WGS sequence"/>
</dbReference>
<name>A0A1F5BZM9_9BACT</name>
<evidence type="ECO:0000256" key="3">
    <source>
        <dbReference type="ARBA" id="ARBA00023315"/>
    </source>
</evidence>
<dbReference type="Gene3D" id="3.30.559.10">
    <property type="entry name" value="Chloramphenicol acetyltransferase-like domain"/>
    <property type="match status" value="1"/>
</dbReference>
<evidence type="ECO:0000313" key="6">
    <source>
        <dbReference type="Proteomes" id="UP000178395"/>
    </source>
</evidence>
<accession>A0A1F5BZM9</accession>
<evidence type="ECO:0000256" key="1">
    <source>
        <dbReference type="ARBA" id="ARBA00001938"/>
    </source>
</evidence>
<dbReference type="GO" id="GO:0031405">
    <property type="term" value="F:lipoic acid binding"/>
    <property type="evidence" value="ECO:0007669"/>
    <property type="project" value="TreeGrafter"/>
</dbReference>
<dbReference type="InterPro" id="IPR050743">
    <property type="entry name" value="2-oxoacid_DH_E2_comp"/>
</dbReference>
<dbReference type="Pfam" id="PF00198">
    <property type="entry name" value="2-oxoacid_dh"/>
    <property type="match status" value="1"/>
</dbReference>
<dbReference type="PANTHER" id="PTHR43178:SF5">
    <property type="entry name" value="LIPOAMIDE ACYLTRANSFERASE COMPONENT OF BRANCHED-CHAIN ALPHA-KETO ACID DEHYDROGENASE COMPLEX, MITOCHONDRIAL"/>
    <property type="match status" value="1"/>
</dbReference>
<dbReference type="AlphaFoldDB" id="A0A1F5BZM9"/>
<organism evidence="5 6">
    <name type="scientific">Candidatus Azambacteria bacterium RIFCSPHIGHO2_01_46_10</name>
    <dbReference type="NCBI Taxonomy" id="1797293"/>
    <lineage>
        <taxon>Bacteria</taxon>
        <taxon>Candidatus Azamiibacteriota</taxon>
    </lineage>
</organism>
<evidence type="ECO:0000313" key="5">
    <source>
        <dbReference type="EMBL" id="OGD36061.1"/>
    </source>
</evidence>
<gene>
    <name evidence="5" type="ORF">A2W39_02695</name>
</gene>
<evidence type="ECO:0000259" key="4">
    <source>
        <dbReference type="Pfam" id="PF00198"/>
    </source>
</evidence>
<comment type="cofactor">
    <cofactor evidence="1">
        <name>(R)-lipoate</name>
        <dbReference type="ChEBI" id="CHEBI:83088"/>
    </cofactor>
</comment>
<dbReference type="EMBL" id="MEYJ01000008">
    <property type="protein sequence ID" value="OGD36061.1"/>
    <property type="molecule type" value="Genomic_DNA"/>
</dbReference>
<dbReference type="GO" id="GO:0016407">
    <property type="term" value="F:acetyltransferase activity"/>
    <property type="evidence" value="ECO:0007669"/>
    <property type="project" value="TreeGrafter"/>
</dbReference>
<proteinExistence type="predicted"/>
<comment type="caution">
    <text evidence="5">The sequence shown here is derived from an EMBL/GenBank/DDBJ whole genome shotgun (WGS) entry which is preliminary data.</text>
</comment>
<evidence type="ECO:0000256" key="2">
    <source>
        <dbReference type="ARBA" id="ARBA00022679"/>
    </source>
</evidence>
<dbReference type="PANTHER" id="PTHR43178">
    <property type="entry name" value="DIHYDROLIPOAMIDE ACETYLTRANSFERASE COMPONENT OF PYRUVATE DEHYDROGENASE COMPLEX"/>
    <property type="match status" value="1"/>
</dbReference>